<dbReference type="Proteomes" id="UP000694726">
    <property type="component" value="Unplaced"/>
</dbReference>
<reference evidence="7 8" key="1">
    <citation type="submission" date="2017-08" db="EMBL/GenBank/DDBJ databases">
        <title>USMARCv1.0.</title>
        <authorList>
            <person name="Hannum G.I."/>
            <person name="Koren S."/>
            <person name="Schroeder S.G."/>
            <person name="Chin S.C."/>
            <person name="Nonneman D.J."/>
            <person name="Becker S.A."/>
            <person name="Rosen B.D."/>
            <person name="Bickhart D.M."/>
            <person name="Putnam N.H."/>
            <person name="Green R.E."/>
            <person name="Tuggle C.K."/>
            <person name="Liu H."/>
            <person name="Rohrer G.A."/>
            <person name="Warr A."/>
            <person name="Hall R."/>
            <person name="Kim K."/>
            <person name="Hume D.A."/>
            <person name="Talbot R."/>
            <person name="Chow W."/>
            <person name="Howe K."/>
            <person name="Schwartz A.S."/>
            <person name="Watson M."/>
            <person name="Archibald A.L."/>
            <person name="Phillippy A.M."/>
            <person name="Smith T.P.L."/>
        </authorList>
    </citation>
    <scope>NUCLEOTIDE SEQUENCE [LARGE SCALE GENOMIC DNA]</scope>
</reference>
<evidence type="ECO:0000313" key="6">
    <source>
        <dbReference type="Ensembl" id="ENSSSCP00040039688.1"/>
    </source>
</evidence>
<dbReference type="GO" id="GO:0003712">
    <property type="term" value="F:transcription coregulator activity"/>
    <property type="evidence" value="ECO:0007669"/>
    <property type="project" value="InterPro"/>
</dbReference>
<comment type="subcellular location">
    <subcellularLocation>
        <location evidence="1 4">Nucleus</location>
    </subcellularLocation>
</comment>
<sequence>MGVTCVSQMPVAEGKSVQQTVELLTRKLEMLGAEKQGTFCVDCETYHTAASTLGSQGQAGKLMYVMHNSEHPLSCFALFENGPCLIADTNFDVLMVKLKGFFQSAKASKIETRGTRYQYCDFLVKVGTVTMGPSARGISVEVEYGPCVVASDCWSLLLEFLQSFLGSHTPGAPAVFGNRHDAVYSPADTMVQYMELFNKIRKQQQVTCISCNYKSNTIEPFWDLSLEFPERYHCIEKGFVPLNQTECLLTEMLAKFTETEALEGRIYACDQCNSKRRKSNPKPLVLSEARKQLMIYRLPQVLRLHLKRFRWSGRNHREKIGVHVVFDQVLTMEPYCCRDMLSSLDKETFAYDLSAVVMHHGKGFGSGHYTAYCYNTEGGACALLCGAGDTEKGWFVHISFLSFYFTYTGIFHTLKSSGKNDERWIQILDISLSNNMRLF</sequence>
<evidence type="ECO:0000313" key="8">
    <source>
        <dbReference type="Proteomes" id="UP000314985"/>
    </source>
</evidence>
<dbReference type="Proteomes" id="UP000694722">
    <property type="component" value="Unplaced"/>
</dbReference>
<dbReference type="Ensembl" id="ENSSSCT00070002521.1">
    <property type="protein sequence ID" value="ENSSSCP00070002101.1"/>
    <property type="gene ID" value="ENSSSCG00070001307.1"/>
</dbReference>
<dbReference type="PANTHER" id="PTHR24006:SF672">
    <property type="entry name" value="UBIQUITIN CARBOXYL-TERMINAL HYDROLASE"/>
    <property type="match status" value="1"/>
</dbReference>
<dbReference type="Ensembl" id="ENSSSCT00040090308.1">
    <property type="protein sequence ID" value="ENSSSCP00040039688.1"/>
    <property type="gene ID" value="ENSSSCG00040065894.1"/>
</dbReference>
<dbReference type="InterPro" id="IPR018200">
    <property type="entry name" value="USP_CS"/>
</dbReference>
<dbReference type="PROSITE" id="PS50235">
    <property type="entry name" value="USP_3"/>
    <property type="match status" value="1"/>
</dbReference>
<evidence type="ECO:0000259" key="5">
    <source>
        <dbReference type="PROSITE" id="PS50235"/>
    </source>
</evidence>
<dbReference type="GO" id="GO:0006357">
    <property type="term" value="P:regulation of transcription by RNA polymerase II"/>
    <property type="evidence" value="ECO:0007669"/>
    <property type="project" value="InterPro"/>
</dbReference>
<accession>A0A4X1SIB6</accession>
<dbReference type="InterPro" id="IPR050164">
    <property type="entry name" value="Peptidase_C19"/>
</dbReference>
<dbReference type="CDD" id="cd02257">
    <property type="entry name" value="Peptidase_C19"/>
    <property type="match status" value="1"/>
</dbReference>
<comment type="function">
    <text evidence="4">Component of the Mediator complex, a coactivator involved in the regulated transcription of nearly all RNA polymerase II-dependent genes. Mediator functions as a bridge to convey information from gene-specific regulatory proteins to the basal RNA polymerase II transcription machinery. Mediator is recruited to promoters by direct interactions with regulatory proteins and serves as a scaffold for the assembly of a functional preinitiation complex with RNA polymerase II and the general transcription factors.</text>
</comment>
<dbReference type="Gene3D" id="3.90.70.10">
    <property type="entry name" value="Cysteine proteinases"/>
    <property type="match status" value="1"/>
</dbReference>
<comment type="similarity">
    <text evidence="2 4">Belongs to the Mediator complex subunit 20 family.</text>
</comment>
<dbReference type="InterPro" id="IPR038765">
    <property type="entry name" value="Papain-like_cys_pep_sf"/>
</dbReference>
<dbReference type="InterPro" id="IPR028889">
    <property type="entry name" value="USP"/>
</dbReference>
<dbReference type="PANTHER" id="PTHR24006">
    <property type="entry name" value="UBIQUITIN CARBOXYL-TERMINAL HYDROLASE"/>
    <property type="match status" value="1"/>
</dbReference>
<keyword evidence="4" id="KW-0010">Activator</keyword>
<dbReference type="Ensembl" id="ENSSSCT00035037838.1">
    <property type="protein sequence ID" value="ENSSSCP00035015077.1"/>
    <property type="gene ID" value="ENSSSCG00035028601.1"/>
</dbReference>
<keyword evidence="4" id="KW-0804">Transcription</keyword>
<gene>
    <name evidence="6" type="primary">USP49</name>
    <name evidence="4" type="synonym">MED20</name>
</gene>
<dbReference type="AlphaFoldDB" id="A0A4X1SIB6"/>
<dbReference type="Proteomes" id="UP000694720">
    <property type="component" value="Unplaced"/>
</dbReference>
<dbReference type="PROSITE" id="PS00973">
    <property type="entry name" value="USP_2"/>
    <property type="match status" value="1"/>
</dbReference>
<dbReference type="Pfam" id="PF08612">
    <property type="entry name" value="Med20"/>
    <property type="match status" value="1"/>
</dbReference>
<dbReference type="Ensembl" id="ENSSSCT00015060719.1">
    <property type="protein sequence ID" value="ENSSSCP00015024403.1"/>
    <property type="gene ID" value="ENSSSCG00015044942.1"/>
</dbReference>
<reference evidence="7" key="2">
    <citation type="submission" date="2025-05" db="UniProtKB">
        <authorList>
            <consortium name="Ensembl"/>
        </authorList>
    </citation>
    <scope>IDENTIFICATION</scope>
</reference>
<evidence type="ECO:0000256" key="1">
    <source>
        <dbReference type="ARBA" id="ARBA00004123"/>
    </source>
</evidence>
<proteinExistence type="inferred from homology"/>
<dbReference type="GO" id="GO:0016592">
    <property type="term" value="C:mediator complex"/>
    <property type="evidence" value="ECO:0007669"/>
    <property type="project" value="InterPro"/>
</dbReference>
<protein>
    <recommendedName>
        <fullName evidence="4">Mediator of RNA polymerase II transcription subunit 20</fullName>
    </recommendedName>
    <alternativeName>
        <fullName evidence="4">Mediator complex subunit 20</fullName>
    </alternativeName>
</protein>
<dbReference type="Proteomes" id="UP000314985">
    <property type="component" value="Chromosome 7"/>
</dbReference>
<evidence type="ECO:0000256" key="2">
    <source>
        <dbReference type="ARBA" id="ARBA00010743"/>
    </source>
</evidence>
<organism evidence="7 8">
    <name type="scientific">Sus scrofa</name>
    <name type="common">Pig</name>
    <dbReference type="NCBI Taxonomy" id="9823"/>
    <lineage>
        <taxon>Eukaryota</taxon>
        <taxon>Metazoa</taxon>
        <taxon>Chordata</taxon>
        <taxon>Craniata</taxon>
        <taxon>Vertebrata</taxon>
        <taxon>Euteleostomi</taxon>
        <taxon>Mammalia</taxon>
        <taxon>Eutheria</taxon>
        <taxon>Laurasiatheria</taxon>
        <taxon>Artiodactyla</taxon>
        <taxon>Suina</taxon>
        <taxon>Suidae</taxon>
        <taxon>Sus</taxon>
    </lineage>
</organism>
<feature type="domain" description="USP" evidence="5">
    <location>
        <begin position="1"/>
        <end position="439"/>
    </location>
</feature>
<dbReference type="InterPro" id="IPR013921">
    <property type="entry name" value="Mediator_Med20"/>
</dbReference>
<dbReference type="GO" id="GO:0016579">
    <property type="term" value="P:protein deubiquitination"/>
    <property type="evidence" value="ECO:0007669"/>
    <property type="project" value="InterPro"/>
</dbReference>
<dbReference type="GO" id="GO:0004843">
    <property type="term" value="F:cysteine-type deubiquitinase activity"/>
    <property type="evidence" value="ECO:0007669"/>
    <property type="project" value="InterPro"/>
</dbReference>
<evidence type="ECO:0000256" key="4">
    <source>
        <dbReference type="RuleBase" id="RU364152"/>
    </source>
</evidence>
<dbReference type="SUPFAM" id="SSF54001">
    <property type="entry name" value="Cysteine proteinases"/>
    <property type="match status" value="1"/>
</dbReference>
<evidence type="ECO:0000313" key="7">
    <source>
        <dbReference type="Ensembl" id="ENSSSCP00070002101.1"/>
    </source>
</evidence>
<keyword evidence="3 4" id="KW-0539">Nucleus</keyword>
<keyword evidence="4" id="KW-0805">Transcription regulation</keyword>
<evidence type="ECO:0000256" key="3">
    <source>
        <dbReference type="ARBA" id="ARBA00023242"/>
    </source>
</evidence>
<comment type="subunit">
    <text evidence="4">Component of the Mediator complex, which is composed of MED1, MED4, MED6, MED7, MED8, MED9, MED10, MED11, MED12, MED13, MED13L, MED14, MED15, MED16, MED17, MED18, MED19, MED20, MED21, MED22, MED23, MED24, MED25, MED26, MED27, MED29, MED30, MED31, CCNC, CDK8 and CDC2L6/CDK11. The MED12, MED13, CCNC and CDK8 subunits form a distinct module termed the CDK8 module. Mediator containing the CDK8 module is less active than Mediator lacking this module in supporting transcriptional activation. Individual preparations of the Mediator complex lacking one or more distinct subunits have been variously termed ARC, CRSP, DRIP, PC2, SMCC and TRAP.</text>
</comment>
<name>A0A4X1SIB6_PIG</name>